<dbReference type="Proteomes" id="UP000251960">
    <property type="component" value="Chromosome 9"/>
</dbReference>
<dbReference type="EMBL" id="NCVQ01000010">
    <property type="protein sequence ID" value="PWZ07372.1"/>
    <property type="molecule type" value="Genomic_DNA"/>
</dbReference>
<reference evidence="1" key="1">
    <citation type="journal article" date="2018" name="Nat. Genet.">
        <title>Extensive intraspecific gene order and gene structural variations between Mo17 and other maize genomes.</title>
        <authorList>
            <person name="Sun S."/>
            <person name="Zhou Y."/>
            <person name="Chen J."/>
            <person name="Shi J."/>
            <person name="Zhao H."/>
            <person name="Zhao H."/>
            <person name="Song W."/>
            <person name="Zhang M."/>
            <person name="Cui Y."/>
            <person name="Dong X."/>
            <person name="Liu H."/>
            <person name="Ma X."/>
            <person name="Jiao Y."/>
            <person name="Wang B."/>
            <person name="Wei X."/>
            <person name="Stein J.C."/>
            <person name="Glaubitz J.C."/>
            <person name="Lu F."/>
            <person name="Yu G."/>
            <person name="Liang C."/>
            <person name="Fengler K."/>
            <person name="Li B."/>
            <person name="Rafalski A."/>
            <person name="Schnable P.S."/>
            <person name="Ware D.H."/>
            <person name="Buckler E.S."/>
            <person name="Lai J."/>
        </authorList>
    </citation>
    <scope>NUCLEOTIDE SEQUENCE [LARGE SCALE GENOMIC DNA]</scope>
    <source>
        <tissue evidence="1">Seedling</tissue>
    </source>
</reference>
<proteinExistence type="predicted"/>
<evidence type="ECO:0000313" key="1">
    <source>
        <dbReference type="EMBL" id="PWZ07372.1"/>
    </source>
</evidence>
<name>A0A3L6DFF9_MAIZE</name>
<sequence length="63" mass="6792">PVLSFSFSLPAKPIAIPTCIPRLAKIKLKNTNGPRGFEPATPQANILVATTTPHMCLCLHLLQ</sequence>
<comment type="caution">
    <text evidence="1">The sequence shown here is derived from an EMBL/GenBank/DDBJ whole genome shotgun (WGS) entry which is preliminary data.</text>
</comment>
<dbReference type="AlphaFoldDB" id="A0A3L6DFF9"/>
<protein>
    <submittedName>
        <fullName evidence="1">Uncharacterized protein</fullName>
    </submittedName>
</protein>
<feature type="non-terminal residue" evidence="1">
    <location>
        <position position="1"/>
    </location>
</feature>
<organism evidence="1">
    <name type="scientific">Zea mays</name>
    <name type="common">Maize</name>
    <dbReference type="NCBI Taxonomy" id="4577"/>
    <lineage>
        <taxon>Eukaryota</taxon>
        <taxon>Viridiplantae</taxon>
        <taxon>Streptophyta</taxon>
        <taxon>Embryophyta</taxon>
        <taxon>Tracheophyta</taxon>
        <taxon>Spermatophyta</taxon>
        <taxon>Magnoliopsida</taxon>
        <taxon>Liliopsida</taxon>
        <taxon>Poales</taxon>
        <taxon>Poaceae</taxon>
        <taxon>PACMAD clade</taxon>
        <taxon>Panicoideae</taxon>
        <taxon>Andropogonodae</taxon>
        <taxon>Andropogoneae</taxon>
        <taxon>Tripsacinae</taxon>
        <taxon>Zea</taxon>
    </lineage>
</organism>
<accession>A0A3L6DFF9</accession>
<gene>
    <name evidence="1" type="ORF">Zm00014a_016354</name>
</gene>